<comment type="caution">
    <text evidence="1">The sequence shown here is derived from an EMBL/GenBank/DDBJ whole genome shotgun (WGS) entry which is preliminary data.</text>
</comment>
<organism evidence="1 2">
    <name type="scientific">Glaciihabitans tibetensis</name>
    <dbReference type="NCBI Taxonomy" id="1266600"/>
    <lineage>
        <taxon>Bacteria</taxon>
        <taxon>Bacillati</taxon>
        <taxon>Actinomycetota</taxon>
        <taxon>Actinomycetes</taxon>
        <taxon>Micrococcales</taxon>
        <taxon>Microbacteriaceae</taxon>
        <taxon>Glaciihabitans</taxon>
    </lineage>
</organism>
<name>A0A2T0VBX9_9MICO</name>
<accession>A0A2T0VBX9</accession>
<dbReference type="Proteomes" id="UP000237983">
    <property type="component" value="Unassembled WGS sequence"/>
</dbReference>
<proteinExistence type="predicted"/>
<protein>
    <submittedName>
        <fullName evidence="1">Uncharacterized protein</fullName>
    </submittedName>
</protein>
<evidence type="ECO:0000313" key="1">
    <source>
        <dbReference type="EMBL" id="PRY67696.1"/>
    </source>
</evidence>
<evidence type="ECO:0000313" key="2">
    <source>
        <dbReference type="Proteomes" id="UP000237983"/>
    </source>
</evidence>
<dbReference type="EMBL" id="PVTL01000006">
    <property type="protein sequence ID" value="PRY67696.1"/>
    <property type="molecule type" value="Genomic_DNA"/>
</dbReference>
<keyword evidence="2" id="KW-1185">Reference proteome</keyword>
<reference evidence="1 2" key="1">
    <citation type="submission" date="2018-03" db="EMBL/GenBank/DDBJ databases">
        <title>Genomic Encyclopedia of Type Strains, Phase III (KMG-III): the genomes of soil and plant-associated and newly described type strains.</title>
        <authorList>
            <person name="Whitman W."/>
        </authorList>
    </citation>
    <scope>NUCLEOTIDE SEQUENCE [LARGE SCALE GENOMIC DNA]</scope>
    <source>
        <strain evidence="1 2">CGMCC 1.12484</strain>
    </source>
</reference>
<gene>
    <name evidence="1" type="ORF">B0I08_106304</name>
</gene>
<sequence>MSGKAFARRIKRESAIIRSSFLGPSLLENQPSPVARLLRGGRGGGVVKIKLLISILWIAVSEPYDVSFSARTWATLLGLSEPETKGASRVNAALRRLVEQQFLDSEPSPGLPPRLRLLEETGRGRPYIPPGKVLVEARQKEIDALDENRYFKVPNEIWTNGWIARLSGPGFVMLLVLLDLASGRKPTNLWLSPKQAERRYQLSDETRSKGFDELVELGIASVQLRLIQRDLTQSPYRRNVYTLHLEKLNESPPK</sequence>
<dbReference type="AlphaFoldDB" id="A0A2T0VBX9"/>